<dbReference type="InterPro" id="IPR036397">
    <property type="entry name" value="RNaseH_sf"/>
</dbReference>
<gene>
    <name evidence="2" type="ORF">AaE_012621</name>
</gene>
<evidence type="ECO:0000259" key="1">
    <source>
        <dbReference type="Pfam" id="PF13358"/>
    </source>
</evidence>
<evidence type="ECO:0000313" key="3">
    <source>
        <dbReference type="Proteomes" id="UP000469452"/>
    </source>
</evidence>
<dbReference type="InterPro" id="IPR052338">
    <property type="entry name" value="Transposase_5"/>
</dbReference>
<organism evidence="2 3">
    <name type="scientific">Aphanomyces astaci</name>
    <name type="common">Crayfish plague agent</name>
    <dbReference type="NCBI Taxonomy" id="112090"/>
    <lineage>
        <taxon>Eukaryota</taxon>
        <taxon>Sar</taxon>
        <taxon>Stramenopiles</taxon>
        <taxon>Oomycota</taxon>
        <taxon>Saprolegniomycetes</taxon>
        <taxon>Saprolegniales</taxon>
        <taxon>Verrucalvaceae</taxon>
        <taxon>Aphanomyces</taxon>
    </lineage>
</organism>
<dbReference type="EMBL" id="VJMI01018585">
    <property type="protein sequence ID" value="KAF0710232.1"/>
    <property type="molecule type" value="Genomic_DNA"/>
</dbReference>
<comment type="caution">
    <text evidence="2">The sequence shown here is derived from an EMBL/GenBank/DDBJ whole genome shotgun (WGS) entry which is preliminary data.</text>
</comment>
<dbReference type="VEuPathDB" id="FungiDB:H257_02254"/>
<dbReference type="Gene3D" id="1.10.10.60">
    <property type="entry name" value="Homeodomain-like"/>
    <property type="match status" value="1"/>
</dbReference>
<reference evidence="2 3" key="1">
    <citation type="submission" date="2019-06" db="EMBL/GenBank/DDBJ databases">
        <title>Genomics analysis of Aphanomyces spp. identifies a new class of oomycete effector associated with host adaptation.</title>
        <authorList>
            <person name="Gaulin E."/>
        </authorList>
    </citation>
    <scope>NUCLEOTIDE SEQUENCE [LARGE SCALE GENOMIC DNA]</scope>
    <source>
        <strain evidence="2 3">E</strain>
    </source>
</reference>
<dbReference type="AlphaFoldDB" id="A0A6A4ZMD9"/>
<dbReference type="Proteomes" id="UP000469452">
    <property type="component" value="Unassembled WGS sequence"/>
</dbReference>
<evidence type="ECO:0000313" key="2">
    <source>
        <dbReference type="EMBL" id="KAF0710232.1"/>
    </source>
</evidence>
<dbReference type="PANTHER" id="PTHR23022">
    <property type="entry name" value="TRANSPOSABLE ELEMENT-RELATED"/>
    <property type="match status" value="1"/>
</dbReference>
<dbReference type="GO" id="GO:0003676">
    <property type="term" value="F:nucleic acid binding"/>
    <property type="evidence" value="ECO:0007669"/>
    <property type="project" value="InterPro"/>
</dbReference>
<sequence length="324" mass="37347">MPRGKNITDIERGQIKAYLRLKKPLRWIARALGRSDKLVRTCIANFARDSAPSGGGRRLKMTRREVRRIFRLATRKGMSARQISAALDGKVKRTCVLTVLKMSKFAKYIKRRSGPRLTSEHRKCRVEFASKQLNTLESMKTTLFTDEKKFNLDGPDGCQYYWHDLRNEVETYSKRASGYYNKTELAFLEGRQDSAKYKNTLRGYMIPAMRDLSQKSQSGTAVFQQDNASIHTSKLSTTWLKQLAWPTMDWPSKSPDLNPIENVWGVLARKVYANGRQFDSKEGLKAQILASWREIDQEYLHHLVDGMPTRVAQIILRRGHSIDK</sequence>
<proteinExistence type="predicted"/>
<dbReference type="Gene3D" id="3.30.420.10">
    <property type="entry name" value="Ribonuclease H-like superfamily/Ribonuclease H"/>
    <property type="match status" value="1"/>
</dbReference>
<feature type="domain" description="Tc1-like transposase DDE" evidence="1">
    <location>
        <begin position="142"/>
        <end position="284"/>
    </location>
</feature>
<name>A0A6A4ZMD9_APHAT</name>
<dbReference type="Pfam" id="PF13358">
    <property type="entry name" value="DDE_3"/>
    <property type="match status" value="1"/>
</dbReference>
<protein>
    <recommendedName>
        <fullName evidence="1">Tc1-like transposase DDE domain-containing protein</fullName>
    </recommendedName>
</protein>
<accession>A0A6A4ZMD9</accession>
<dbReference type="InterPro" id="IPR038717">
    <property type="entry name" value="Tc1-like_DDE_dom"/>
</dbReference>
<dbReference type="PANTHER" id="PTHR23022:SF129">
    <property type="entry name" value="TRANSPOSABLE ELEMENT TC3 TRANSPOSASE"/>
    <property type="match status" value="1"/>
</dbReference>